<dbReference type="EMBL" id="CM010719">
    <property type="protein sequence ID" value="RZC61315.1"/>
    <property type="molecule type" value="Genomic_DNA"/>
</dbReference>
<protein>
    <submittedName>
        <fullName evidence="1">Uncharacterized protein</fullName>
    </submittedName>
</protein>
<proteinExistence type="predicted"/>
<accession>A0A4Y7JNQ9</accession>
<keyword evidence="2" id="KW-1185">Reference proteome</keyword>
<evidence type="ECO:0000313" key="1">
    <source>
        <dbReference type="EMBL" id="RZC61315.1"/>
    </source>
</evidence>
<reference evidence="1 2" key="1">
    <citation type="journal article" date="2018" name="Science">
        <title>The opium poppy genome and morphinan production.</title>
        <authorList>
            <person name="Guo L."/>
            <person name="Winzer T."/>
            <person name="Yang X."/>
            <person name="Li Y."/>
            <person name="Ning Z."/>
            <person name="He Z."/>
            <person name="Teodor R."/>
            <person name="Lu Y."/>
            <person name="Bowser T.A."/>
            <person name="Graham I.A."/>
            <person name="Ye K."/>
        </authorList>
    </citation>
    <scope>NUCLEOTIDE SEQUENCE [LARGE SCALE GENOMIC DNA]</scope>
    <source>
        <strain evidence="2">cv. HN1</strain>
        <tissue evidence="1">Leaves</tissue>
    </source>
</reference>
<dbReference type="AlphaFoldDB" id="A0A4Y7JNQ9"/>
<organism evidence="1 2">
    <name type="scientific">Papaver somniferum</name>
    <name type="common">Opium poppy</name>
    <dbReference type="NCBI Taxonomy" id="3469"/>
    <lineage>
        <taxon>Eukaryota</taxon>
        <taxon>Viridiplantae</taxon>
        <taxon>Streptophyta</taxon>
        <taxon>Embryophyta</taxon>
        <taxon>Tracheophyta</taxon>
        <taxon>Spermatophyta</taxon>
        <taxon>Magnoliopsida</taxon>
        <taxon>Ranunculales</taxon>
        <taxon>Papaveraceae</taxon>
        <taxon>Papaveroideae</taxon>
        <taxon>Papaver</taxon>
    </lineage>
</organism>
<sequence length="201" mass="22851">MKEIKWDSLMEGKLGFLIKWIANKFSTILVQDELWRNPNIHSSLSYSFPSPNLQTTSTNQDQGVPAFGFSQLTVSSKVISNKLYIQYEAGIKVFWQWNECIEKMNKMTTFNILLPWREAGGTTSLSSVLKRRLSFELESLAISADANERLSKYLSEVSRVAALRSQKKDTPQGVLFTNTKLEGSLCKYPKRKRLGNACLVD</sequence>
<dbReference type="Gramene" id="RZC61315">
    <property type="protein sequence ID" value="RZC61315"/>
    <property type="gene ID" value="C5167_023064"/>
</dbReference>
<dbReference type="Proteomes" id="UP000316621">
    <property type="component" value="Chromosome 5"/>
</dbReference>
<evidence type="ECO:0000313" key="2">
    <source>
        <dbReference type="Proteomes" id="UP000316621"/>
    </source>
</evidence>
<name>A0A4Y7JNQ9_PAPSO</name>
<gene>
    <name evidence="1" type="ORF">C5167_023064</name>
</gene>